<dbReference type="EMBL" id="CP074133">
    <property type="protein sequence ID" value="QUX22860.1"/>
    <property type="molecule type" value="Genomic_DNA"/>
</dbReference>
<evidence type="ECO:0000313" key="3">
    <source>
        <dbReference type="EMBL" id="QUX22860.1"/>
    </source>
</evidence>
<dbReference type="Proteomes" id="UP000676079">
    <property type="component" value="Chromosome"/>
</dbReference>
<keyword evidence="4" id="KW-1185">Reference proteome</keyword>
<evidence type="ECO:0000313" key="4">
    <source>
        <dbReference type="Proteomes" id="UP000676079"/>
    </source>
</evidence>
<accession>A0ABX8BKV8</accession>
<feature type="domain" description="Bacterial bifunctional deaminase-reductase C-terminal" evidence="2">
    <location>
        <begin position="71"/>
        <end position="236"/>
    </location>
</feature>
<reference evidence="3 4" key="1">
    <citation type="submission" date="2021-05" db="EMBL/GenBank/DDBJ databases">
        <title>Direct Submission.</title>
        <authorList>
            <person name="Li K."/>
            <person name="Gao J."/>
        </authorList>
    </citation>
    <scope>NUCLEOTIDE SEQUENCE [LARGE SCALE GENOMIC DNA]</scope>
    <source>
        <strain evidence="3 4">Mg02</strain>
    </source>
</reference>
<sequence length="244" mass="26765">MRDVVLYQLLSLDGVAEEPGDWFSDPGRDVREPDRTALTPPARPAILGGGARGPAPGRARTEGVSPMRDVVLYQLLSLDGVAEEPGDWFSDPGREVFDNLGRVIAGQDTVLLGRGTYDYWADYWPTSDVEPFSTFVNRTEKVVFGSAAPDQRWERSTFVSSPAAGYVARLKREEGGDIGVHGSIRLARSLWREGLVDVLELVVAPAVAGRGRRLFEEGFPAERLELTALSRSAAGTLFLTYRRV</sequence>
<gene>
    <name evidence="3" type="ORF">KGD84_00045</name>
</gene>
<dbReference type="InterPro" id="IPR002734">
    <property type="entry name" value="RibDG_C"/>
</dbReference>
<dbReference type="InterPro" id="IPR050765">
    <property type="entry name" value="Riboflavin_Biosynth_HTPR"/>
</dbReference>
<evidence type="ECO:0000259" key="2">
    <source>
        <dbReference type="Pfam" id="PF01872"/>
    </source>
</evidence>
<proteinExistence type="predicted"/>
<dbReference type="PANTHER" id="PTHR38011:SF2">
    <property type="entry name" value="BIFUNCTIONAL DEAMINASE-REDUCTASE DOMAIN PROTEIN"/>
    <property type="match status" value="1"/>
</dbReference>
<dbReference type="Pfam" id="PF01872">
    <property type="entry name" value="RibD_C"/>
    <property type="match status" value="1"/>
</dbReference>
<feature type="compositionally biased region" description="Basic and acidic residues" evidence="1">
    <location>
        <begin position="26"/>
        <end position="35"/>
    </location>
</feature>
<feature type="region of interest" description="Disordered" evidence="1">
    <location>
        <begin position="20"/>
        <end position="62"/>
    </location>
</feature>
<dbReference type="InterPro" id="IPR024072">
    <property type="entry name" value="DHFR-like_dom_sf"/>
</dbReference>
<protein>
    <submittedName>
        <fullName evidence="3">Dihydrofolate reductase</fullName>
    </submittedName>
</protein>
<dbReference type="PANTHER" id="PTHR38011">
    <property type="entry name" value="DIHYDROFOLATE REDUCTASE FAMILY PROTEIN (AFU_ORTHOLOGUE AFUA_8G06820)"/>
    <property type="match status" value="1"/>
</dbReference>
<dbReference type="SUPFAM" id="SSF53597">
    <property type="entry name" value="Dihydrofolate reductase-like"/>
    <property type="match status" value="1"/>
</dbReference>
<dbReference type="RefSeq" id="WP_220564072.1">
    <property type="nucleotide sequence ID" value="NZ_CP074133.1"/>
</dbReference>
<name>A0ABX8BKV8_9ACTN</name>
<dbReference type="Gene3D" id="3.40.430.10">
    <property type="entry name" value="Dihydrofolate Reductase, subunit A"/>
    <property type="match status" value="1"/>
</dbReference>
<evidence type="ECO:0000256" key="1">
    <source>
        <dbReference type="SAM" id="MobiDB-lite"/>
    </source>
</evidence>
<organism evidence="3 4">
    <name type="scientific">Nocardiopsis changdeensis</name>
    <dbReference type="NCBI Taxonomy" id="2831969"/>
    <lineage>
        <taxon>Bacteria</taxon>
        <taxon>Bacillati</taxon>
        <taxon>Actinomycetota</taxon>
        <taxon>Actinomycetes</taxon>
        <taxon>Streptosporangiales</taxon>
        <taxon>Nocardiopsidaceae</taxon>
        <taxon>Nocardiopsis</taxon>
    </lineage>
</organism>